<dbReference type="SUPFAM" id="SSF50475">
    <property type="entry name" value="FMN-binding split barrel"/>
    <property type="match status" value="1"/>
</dbReference>
<feature type="domain" description="4Fe-4S ferredoxin-type" evidence="4">
    <location>
        <begin position="235"/>
        <end position="267"/>
    </location>
</feature>
<name>A0ABQ8UPC1_9EUKA</name>
<dbReference type="InterPro" id="IPR002563">
    <property type="entry name" value="Flavin_Rdtase-like_dom"/>
</dbReference>
<dbReference type="PROSITE" id="PS51379">
    <property type="entry name" value="4FE4S_FER_2"/>
    <property type="match status" value="2"/>
</dbReference>
<comment type="caution">
    <text evidence="5">The sequence shown here is derived from an EMBL/GenBank/DDBJ whole genome shotgun (WGS) entry which is preliminary data.</text>
</comment>
<gene>
    <name evidence="5" type="ORF">PAPYR_2891</name>
</gene>
<evidence type="ECO:0000256" key="1">
    <source>
        <dbReference type="ARBA" id="ARBA00001917"/>
    </source>
</evidence>
<dbReference type="InterPro" id="IPR052174">
    <property type="entry name" value="Flavoredoxin"/>
</dbReference>
<comment type="cofactor">
    <cofactor evidence="1">
        <name>FMN</name>
        <dbReference type="ChEBI" id="CHEBI:58210"/>
    </cofactor>
</comment>
<protein>
    <submittedName>
        <fullName evidence="5">Flavin reductase family protein</fullName>
    </submittedName>
</protein>
<reference evidence="5" key="1">
    <citation type="journal article" date="2022" name="bioRxiv">
        <title>Genomics of Preaxostyla Flagellates Illuminates Evolutionary Transitions and the Path Towards Mitochondrial Loss.</title>
        <authorList>
            <person name="Novak L.V.F."/>
            <person name="Treitli S.C."/>
            <person name="Pyrih J."/>
            <person name="Halakuc P."/>
            <person name="Pipaliya S.V."/>
            <person name="Vacek V."/>
            <person name="Brzon O."/>
            <person name="Soukal P."/>
            <person name="Eme L."/>
            <person name="Dacks J.B."/>
            <person name="Karnkowska A."/>
            <person name="Elias M."/>
            <person name="Hampl V."/>
        </authorList>
    </citation>
    <scope>NUCLEOTIDE SEQUENCE</scope>
    <source>
        <strain evidence="5">RCP-MX</strain>
    </source>
</reference>
<accession>A0ABQ8UPC1</accession>
<evidence type="ECO:0000313" key="5">
    <source>
        <dbReference type="EMBL" id="KAJ4460673.1"/>
    </source>
</evidence>
<dbReference type="Gene3D" id="3.30.70.20">
    <property type="match status" value="1"/>
</dbReference>
<organism evidence="5 6">
    <name type="scientific">Paratrimastix pyriformis</name>
    <dbReference type="NCBI Taxonomy" id="342808"/>
    <lineage>
        <taxon>Eukaryota</taxon>
        <taxon>Metamonada</taxon>
        <taxon>Preaxostyla</taxon>
        <taxon>Paratrimastigidae</taxon>
        <taxon>Paratrimastix</taxon>
    </lineage>
</organism>
<proteinExistence type="inferred from homology"/>
<dbReference type="InterPro" id="IPR017900">
    <property type="entry name" value="4Fe4S_Fe_S_CS"/>
</dbReference>
<dbReference type="PROSITE" id="PS00198">
    <property type="entry name" value="4FE4S_FER_1"/>
    <property type="match status" value="2"/>
</dbReference>
<dbReference type="PANTHER" id="PTHR43567">
    <property type="entry name" value="FLAVOREDOXIN-RELATED-RELATED"/>
    <property type="match status" value="1"/>
</dbReference>
<evidence type="ECO:0000313" key="6">
    <source>
        <dbReference type="Proteomes" id="UP001141327"/>
    </source>
</evidence>
<dbReference type="SMART" id="SM00903">
    <property type="entry name" value="Flavin_Reduct"/>
    <property type="match status" value="1"/>
</dbReference>
<comment type="similarity">
    <text evidence="3">Belongs to the flavoredoxin family.</text>
</comment>
<feature type="domain" description="4Fe-4S ferredoxin-type" evidence="4">
    <location>
        <begin position="205"/>
        <end position="234"/>
    </location>
</feature>
<evidence type="ECO:0000256" key="3">
    <source>
        <dbReference type="ARBA" id="ARBA00038054"/>
    </source>
</evidence>
<dbReference type="PANTHER" id="PTHR43567:SF1">
    <property type="entry name" value="FLAVOREDOXIN"/>
    <property type="match status" value="1"/>
</dbReference>
<dbReference type="InterPro" id="IPR012349">
    <property type="entry name" value="Split_barrel_FMN-bd"/>
</dbReference>
<dbReference type="Gene3D" id="2.30.110.10">
    <property type="entry name" value="Electron Transport, Fmn-binding Protein, Chain A"/>
    <property type="match status" value="1"/>
</dbReference>
<dbReference type="EMBL" id="JAPMOS010000011">
    <property type="protein sequence ID" value="KAJ4460673.1"/>
    <property type="molecule type" value="Genomic_DNA"/>
</dbReference>
<sequence>MEGKTEVGPFQLMSAITTTAVLIGANVGGKANYMAIAWCAPCGHTPPSFMFAANKTHHTNKGIIENRSFSINIPSVDQVKLLDWCGLNSGAEVDKSALCNNFYGVTHTAPMMPICPVCVECSLIEHHDMNAHTVFMGKVEKVYANPDILVQGPHGPAIDTQKLHANMFSFSGPSYMGLLAPHAVPWSVGAEFDPKDAAPARRSNEFPRIDTALCVGCGNCVGSCPKSLYSLNAEGKSVFDMENISQCTHCHHCIEGCPVNAISLSHD</sequence>
<keyword evidence="2" id="KW-0285">Flavoprotein</keyword>
<evidence type="ECO:0000259" key="4">
    <source>
        <dbReference type="PROSITE" id="PS51379"/>
    </source>
</evidence>
<dbReference type="InterPro" id="IPR017896">
    <property type="entry name" value="4Fe4S_Fe-S-bd"/>
</dbReference>
<keyword evidence="6" id="KW-1185">Reference proteome</keyword>
<dbReference type="Proteomes" id="UP001141327">
    <property type="component" value="Unassembled WGS sequence"/>
</dbReference>
<dbReference type="Pfam" id="PF13237">
    <property type="entry name" value="Fer4_10"/>
    <property type="match status" value="1"/>
</dbReference>
<dbReference type="Pfam" id="PF01613">
    <property type="entry name" value="Flavin_Reduct"/>
    <property type="match status" value="1"/>
</dbReference>
<dbReference type="SUPFAM" id="SSF54862">
    <property type="entry name" value="4Fe-4S ferredoxins"/>
    <property type="match status" value="1"/>
</dbReference>
<evidence type="ECO:0000256" key="2">
    <source>
        <dbReference type="ARBA" id="ARBA00022630"/>
    </source>
</evidence>